<feature type="domain" description="BPL/LPL catalytic" evidence="1">
    <location>
        <begin position="1"/>
        <end position="158"/>
    </location>
</feature>
<organism evidence="2">
    <name type="scientific">bioreactor metagenome</name>
    <dbReference type="NCBI Taxonomy" id="1076179"/>
    <lineage>
        <taxon>unclassified sequences</taxon>
        <taxon>metagenomes</taxon>
        <taxon>ecological metagenomes</taxon>
    </lineage>
</organism>
<dbReference type="PANTHER" id="PTHR43679:SF2">
    <property type="entry name" value="OCTANOYL-[GCVH]:PROTEIN N-OCTANOYLTRANSFERASE"/>
    <property type="match status" value="1"/>
</dbReference>
<comment type="caution">
    <text evidence="2">The sequence shown here is derived from an EMBL/GenBank/DDBJ whole genome shotgun (WGS) entry which is preliminary data.</text>
</comment>
<accession>A0A644XEY0</accession>
<gene>
    <name evidence="2" type="ORF">SDC9_61126</name>
</gene>
<protein>
    <recommendedName>
        <fullName evidence="1">BPL/LPL catalytic domain-containing protein</fullName>
    </recommendedName>
</protein>
<dbReference type="InterPro" id="IPR004143">
    <property type="entry name" value="BPL_LPL_catalytic"/>
</dbReference>
<dbReference type="EMBL" id="VSSQ01002333">
    <property type="protein sequence ID" value="MPM14762.1"/>
    <property type="molecule type" value="Genomic_DNA"/>
</dbReference>
<proteinExistence type="predicted"/>
<dbReference type="Pfam" id="PF21948">
    <property type="entry name" value="LplA-B_cat"/>
    <property type="match status" value="1"/>
</dbReference>
<dbReference type="PANTHER" id="PTHR43679">
    <property type="entry name" value="OCTANOYLTRANSFERASE LIPM-RELATED"/>
    <property type="match status" value="1"/>
</dbReference>
<evidence type="ECO:0000259" key="1">
    <source>
        <dbReference type="PROSITE" id="PS51733"/>
    </source>
</evidence>
<evidence type="ECO:0000313" key="2">
    <source>
        <dbReference type="EMBL" id="MPM14762.1"/>
    </source>
</evidence>
<reference evidence="2" key="1">
    <citation type="submission" date="2019-08" db="EMBL/GenBank/DDBJ databases">
        <authorList>
            <person name="Kucharzyk K."/>
            <person name="Murdoch R.W."/>
            <person name="Higgins S."/>
            <person name="Loffler F."/>
        </authorList>
    </citation>
    <scope>NUCLEOTIDE SEQUENCE</scope>
</reference>
<dbReference type="AlphaFoldDB" id="A0A644XEY0"/>
<sequence>MQVAQEDNVKIFKRPTGGESVVLSPQMVVFSARFTKKQGEKPGVFFNLINSCLIEELSKLGIENLSSKGISDLSIGGKKIMGSSMYLKGDLLFYHAVINVSEDVSKISKYLKHPSKEPDYRKGRSHDEFVTSLHKEGYFVDNKEVMRCVESALSRLGK</sequence>
<dbReference type="InterPro" id="IPR045864">
    <property type="entry name" value="aa-tRNA-synth_II/BPL/LPL"/>
</dbReference>
<dbReference type="Gene3D" id="3.30.930.10">
    <property type="entry name" value="Bira Bifunctional Protein, Domain 2"/>
    <property type="match status" value="1"/>
</dbReference>
<dbReference type="InterPro" id="IPR050664">
    <property type="entry name" value="Octanoyltrans_LipM/LipL"/>
</dbReference>
<dbReference type="SUPFAM" id="SSF55681">
    <property type="entry name" value="Class II aaRS and biotin synthetases"/>
    <property type="match status" value="1"/>
</dbReference>
<name>A0A644XEY0_9ZZZZ</name>
<dbReference type="PROSITE" id="PS51733">
    <property type="entry name" value="BPL_LPL_CATALYTIC"/>
    <property type="match status" value="1"/>
</dbReference>